<dbReference type="PANTHER" id="PTHR21294:SF17">
    <property type="entry name" value="PROTEIN FIXA"/>
    <property type="match status" value="1"/>
</dbReference>
<dbReference type="Pfam" id="PF01012">
    <property type="entry name" value="ETF"/>
    <property type="match status" value="1"/>
</dbReference>
<evidence type="ECO:0000313" key="4">
    <source>
        <dbReference type="Proteomes" id="UP000265882"/>
    </source>
</evidence>
<dbReference type="InterPro" id="IPR014730">
    <property type="entry name" value="ETF_a/b_N"/>
</dbReference>
<organism evidence="3 4">
    <name type="scientific">Abyssobacteria bacterium (strain SURF_5)</name>
    <dbReference type="NCBI Taxonomy" id="2093360"/>
    <lineage>
        <taxon>Bacteria</taxon>
        <taxon>Pseudomonadati</taxon>
        <taxon>Candidatus Hydrogenedentota</taxon>
        <taxon>Candidatus Abyssobacteria</taxon>
    </lineage>
</organism>
<dbReference type="Proteomes" id="UP000265882">
    <property type="component" value="Unassembled WGS sequence"/>
</dbReference>
<sequence>MSSIHVIVCIKQVPDPEAPISGYRVDSDARKVVTSGVPPVISPFDENALELALRLKDTHGVRVTALSAGDHLSPAVLKKALFAGADELILVETAAEETDAFDSLQTALALAEAIKKTGRFDIILTGRQASDTNAGMVGIYLAEFLHVAAVTLASRISLEGEKIHIERSLPNGTEEIEAALPVLLTAGSEAGELRSLDMRSIKEARKKPIQKWSSAALSSPRRKQNGLVLRSLTAPKLERKCFIVEGATPAEAGEKLAVKLKEDKVL</sequence>
<feature type="domain" description="Electron transfer flavoprotein alpha/beta-subunit N-terminal" evidence="2">
    <location>
        <begin position="29"/>
        <end position="221"/>
    </location>
</feature>
<dbReference type="SUPFAM" id="SSF52402">
    <property type="entry name" value="Adenine nucleotide alpha hydrolases-like"/>
    <property type="match status" value="1"/>
</dbReference>
<protein>
    <submittedName>
        <fullName evidence="3">Electron transfer flavoprotein beta subunit/FixA family protein</fullName>
    </submittedName>
</protein>
<dbReference type="CDD" id="cd01714">
    <property type="entry name" value="ETF_beta"/>
    <property type="match status" value="1"/>
</dbReference>
<comment type="caution">
    <text evidence="3">The sequence shown here is derived from an EMBL/GenBank/DDBJ whole genome shotgun (WGS) entry which is preliminary data.</text>
</comment>
<accession>A0A3A4N1E0</accession>
<evidence type="ECO:0000259" key="2">
    <source>
        <dbReference type="SMART" id="SM00893"/>
    </source>
</evidence>
<dbReference type="InterPro" id="IPR012255">
    <property type="entry name" value="ETF_b"/>
</dbReference>
<dbReference type="Gene3D" id="3.40.50.620">
    <property type="entry name" value="HUPs"/>
    <property type="match status" value="1"/>
</dbReference>
<dbReference type="GO" id="GO:0009055">
    <property type="term" value="F:electron transfer activity"/>
    <property type="evidence" value="ECO:0007669"/>
    <property type="project" value="InterPro"/>
</dbReference>
<keyword evidence="1" id="KW-0249">Electron transport</keyword>
<dbReference type="PANTHER" id="PTHR21294">
    <property type="entry name" value="ELECTRON TRANSFER FLAVOPROTEIN BETA-SUBUNIT"/>
    <property type="match status" value="1"/>
</dbReference>
<dbReference type="PIRSF" id="PIRSF000090">
    <property type="entry name" value="Beta-ETF"/>
    <property type="match status" value="1"/>
</dbReference>
<name>A0A3A4N1E0_ABYX5</name>
<proteinExistence type="predicted"/>
<dbReference type="InterPro" id="IPR033948">
    <property type="entry name" value="ETF_beta_N"/>
</dbReference>
<dbReference type="EMBL" id="QZKU01000130">
    <property type="protein sequence ID" value="RJP15963.1"/>
    <property type="molecule type" value="Genomic_DNA"/>
</dbReference>
<gene>
    <name evidence="3" type="ORF">C4520_19715</name>
</gene>
<reference evidence="3 4" key="1">
    <citation type="journal article" date="2017" name="ISME J.">
        <title>Energy and carbon metabolisms in a deep terrestrial subsurface fluid microbial community.</title>
        <authorList>
            <person name="Momper L."/>
            <person name="Jungbluth S.P."/>
            <person name="Lee M.D."/>
            <person name="Amend J.P."/>
        </authorList>
    </citation>
    <scope>NUCLEOTIDE SEQUENCE [LARGE SCALE GENOMIC DNA]</scope>
    <source>
        <strain evidence="3">SURF_5</strain>
    </source>
</reference>
<dbReference type="SMART" id="SM00893">
    <property type="entry name" value="ETF"/>
    <property type="match status" value="1"/>
</dbReference>
<evidence type="ECO:0000313" key="3">
    <source>
        <dbReference type="EMBL" id="RJP15963.1"/>
    </source>
</evidence>
<evidence type="ECO:0000256" key="1">
    <source>
        <dbReference type="ARBA" id="ARBA00022982"/>
    </source>
</evidence>
<keyword evidence="1" id="KW-0813">Transport</keyword>
<dbReference type="AlphaFoldDB" id="A0A3A4N1E0"/>
<dbReference type="InterPro" id="IPR014729">
    <property type="entry name" value="Rossmann-like_a/b/a_fold"/>
</dbReference>